<evidence type="ECO:0000313" key="18">
    <source>
        <dbReference type="Proteomes" id="UP000734854"/>
    </source>
</evidence>
<evidence type="ECO:0000256" key="5">
    <source>
        <dbReference type="ARBA" id="ARBA00022679"/>
    </source>
</evidence>
<evidence type="ECO:0000256" key="6">
    <source>
        <dbReference type="ARBA" id="ARBA00022692"/>
    </source>
</evidence>
<evidence type="ECO:0000256" key="14">
    <source>
        <dbReference type="PROSITE-ProRule" id="PRU00175"/>
    </source>
</evidence>
<keyword evidence="5" id="KW-0808">Transferase</keyword>
<feature type="transmembrane region" description="Helical" evidence="15">
    <location>
        <begin position="6"/>
        <end position="27"/>
    </location>
</feature>
<protein>
    <recommendedName>
        <fullName evidence="4">RING-type E3 ubiquitin transferase</fullName>
        <ecNumber evidence="4">2.3.2.27</ecNumber>
    </recommendedName>
</protein>
<dbReference type="CDD" id="cd16461">
    <property type="entry name" value="RING-H2_EL5-like"/>
    <property type="match status" value="1"/>
</dbReference>
<dbReference type="UniPathway" id="UPA00143"/>
<dbReference type="EMBL" id="JACMSC010000005">
    <property type="protein sequence ID" value="KAG6521557.1"/>
    <property type="molecule type" value="Genomic_DNA"/>
</dbReference>
<evidence type="ECO:0000256" key="13">
    <source>
        <dbReference type="ARBA" id="ARBA00024209"/>
    </source>
</evidence>
<keyword evidence="12 15" id="KW-0472">Membrane</keyword>
<evidence type="ECO:0000256" key="3">
    <source>
        <dbReference type="ARBA" id="ARBA00004906"/>
    </source>
</evidence>
<evidence type="ECO:0000256" key="4">
    <source>
        <dbReference type="ARBA" id="ARBA00012483"/>
    </source>
</evidence>
<dbReference type="Pfam" id="PF13639">
    <property type="entry name" value="zf-RING_2"/>
    <property type="match status" value="1"/>
</dbReference>
<comment type="pathway">
    <text evidence="3">Protein modification; protein ubiquitination.</text>
</comment>
<evidence type="ECO:0000256" key="11">
    <source>
        <dbReference type="ARBA" id="ARBA00022989"/>
    </source>
</evidence>
<evidence type="ECO:0000256" key="12">
    <source>
        <dbReference type="ARBA" id="ARBA00023136"/>
    </source>
</evidence>
<keyword evidence="7" id="KW-0479">Metal-binding</keyword>
<evidence type="ECO:0000256" key="9">
    <source>
        <dbReference type="ARBA" id="ARBA00022786"/>
    </source>
</evidence>
<dbReference type="PANTHER" id="PTHR45768">
    <property type="entry name" value="E3 UBIQUITIN-PROTEIN LIGASE RNF13-LIKE"/>
    <property type="match status" value="1"/>
</dbReference>
<dbReference type="Proteomes" id="UP000734854">
    <property type="component" value="Unassembled WGS sequence"/>
</dbReference>
<comment type="similarity">
    <text evidence="13">Belongs to the RING-type zinc finger family. ATL subfamily.</text>
</comment>
<keyword evidence="9" id="KW-0833">Ubl conjugation pathway</keyword>
<comment type="catalytic activity">
    <reaction evidence="1">
        <text>S-ubiquitinyl-[E2 ubiquitin-conjugating enzyme]-L-cysteine + [acceptor protein]-L-lysine = [E2 ubiquitin-conjugating enzyme]-L-cysteine + N(6)-ubiquitinyl-[acceptor protein]-L-lysine.</text>
        <dbReference type="EC" id="2.3.2.27"/>
    </reaction>
</comment>
<dbReference type="GO" id="GO:0016020">
    <property type="term" value="C:membrane"/>
    <property type="evidence" value="ECO:0007669"/>
    <property type="project" value="UniProtKB-SubCell"/>
</dbReference>
<evidence type="ECO:0000256" key="8">
    <source>
        <dbReference type="ARBA" id="ARBA00022771"/>
    </source>
</evidence>
<keyword evidence="10" id="KW-0862">Zinc</keyword>
<comment type="caution">
    <text evidence="17">The sequence shown here is derived from an EMBL/GenBank/DDBJ whole genome shotgun (WGS) entry which is preliminary data.</text>
</comment>
<dbReference type="SMART" id="SM00184">
    <property type="entry name" value="RING"/>
    <property type="match status" value="1"/>
</dbReference>
<dbReference type="EC" id="2.3.2.27" evidence="4"/>
<accession>A0A8J5H8L3</accession>
<evidence type="ECO:0000313" key="17">
    <source>
        <dbReference type="EMBL" id="KAG6521557.1"/>
    </source>
</evidence>
<comment type="subcellular location">
    <subcellularLocation>
        <location evidence="2">Membrane</location>
        <topology evidence="2">Single-pass membrane protein</topology>
    </subcellularLocation>
</comment>
<evidence type="ECO:0000256" key="1">
    <source>
        <dbReference type="ARBA" id="ARBA00000900"/>
    </source>
</evidence>
<dbReference type="PROSITE" id="PS50089">
    <property type="entry name" value="ZF_RING_2"/>
    <property type="match status" value="1"/>
</dbReference>
<gene>
    <name evidence="17" type="ORF">ZIOFF_018680</name>
</gene>
<dbReference type="GO" id="GO:0061630">
    <property type="term" value="F:ubiquitin protein ligase activity"/>
    <property type="evidence" value="ECO:0007669"/>
    <property type="project" value="UniProtKB-EC"/>
</dbReference>
<dbReference type="GO" id="GO:0016567">
    <property type="term" value="P:protein ubiquitination"/>
    <property type="evidence" value="ECO:0007669"/>
    <property type="project" value="UniProtKB-UniPathway"/>
</dbReference>
<sequence length="137" mass="15021">MSSFLVHNSGVAIFGFCMFLCLLYVLLFRSCVRHRRSASTGEVDDLALREAGLSQPTIDALPSFVYRGRGESKDGAASATVDCAVCLGQVAEGEMVRQLPTCRHAFHIECIDKWLRSHSLCPLCRADTKPPPPPLPE</sequence>
<dbReference type="FunFam" id="3.30.40.10:FF:000187">
    <property type="entry name" value="E3 ubiquitin-protein ligase ATL6"/>
    <property type="match status" value="1"/>
</dbReference>
<keyword evidence="8 14" id="KW-0863">Zinc-finger</keyword>
<proteinExistence type="inferred from homology"/>
<dbReference type="OrthoDB" id="8062037at2759"/>
<dbReference type="PANTHER" id="PTHR45768:SF34">
    <property type="entry name" value="RING-H2 FINGER PROTEIN ATL64"/>
    <property type="match status" value="1"/>
</dbReference>
<evidence type="ECO:0000256" key="10">
    <source>
        <dbReference type="ARBA" id="ARBA00022833"/>
    </source>
</evidence>
<reference evidence="17 18" key="1">
    <citation type="submission" date="2020-08" db="EMBL/GenBank/DDBJ databases">
        <title>Plant Genome Project.</title>
        <authorList>
            <person name="Zhang R.-G."/>
        </authorList>
    </citation>
    <scope>NUCLEOTIDE SEQUENCE [LARGE SCALE GENOMIC DNA]</scope>
    <source>
        <tissue evidence="17">Rhizome</tissue>
    </source>
</reference>
<keyword evidence="11 15" id="KW-1133">Transmembrane helix</keyword>
<evidence type="ECO:0000256" key="7">
    <source>
        <dbReference type="ARBA" id="ARBA00022723"/>
    </source>
</evidence>
<keyword evidence="6 15" id="KW-0812">Transmembrane</keyword>
<dbReference type="InterPro" id="IPR001841">
    <property type="entry name" value="Znf_RING"/>
</dbReference>
<name>A0A8J5H8L3_ZINOF</name>
<dbReference type="GO" id="GO:0008270">
    <property type="term" value="F:zinc ion binding"/>
    <property type="evidence" value="ECO:0007669"/>
    <property type="project" value="UniProtKB-KW"/>
</dbReference>
<organism evidence="17 18">
    <name type="scientific">Zingiber officinale</name>
    <name type="common">Ginger</name>
    <name type="synonym">Amomum zingiber</name>
    <dbReference type="NCBI Taxonomy" id="94328"/>
    <lineage>
        <taxon>Eukaryota</taxon>
        <taxon>Viridiplantae</taxon>
        <taxon>Streptophyta</taxon>
        <taxon>Embryophyta</taxon>
        <taxon>Tracheophyta</taxon>
        <taxon>Spermatophyta</taxon>
        <taxon>Magnoliopsida</taxon>
        <taxon>Liliopsida</taxon>
        <taxon>Zingiberales</taxon>
        <taxon>Zingiberaceae</taxon>
        <taxon>Zingiber</taxon>
    </lineage>
</organism>
<dbReference type="AlphaFoldDB" id="A0A8J5H8L3"/>
<feature type="domain" description="RING-type" evidence="16">
    <location>
        <begin position="83"/>
        <end position="125"/>
    </location>
</feature>
<evidence type="ECO:0000256" key="2">
    <source>
        <dbReference type="ARBA" id="ARBA00004167"/>
    </source>
</evidence>
<evidence type="ECO:0000259" key="16">
    <source>
        <dbReference type="PROSITE" id="PS50089"/>
    </source>
</evidence>
<keyword evidence="18" id="KW-1185">Reference proteome</keyword>
<evidence type="ECO:0000256" key="15">
    <source>
        <dbReference type="SAM" id="Phobius"/>
    </source>
</evidence>